<feature type="domain" description="Outer membrane-associated lipoprotein TP0453" evidence="2">
    <location>
        <begin position="27"/>
        <end position="282"/>
    </location>
</feature>
<organism evidence="3 5">
    <name type="scientific">Treponema socranskii subsp. socranskii VPI DR56BR1116 = ATCC 35536</name>
    <dbReference type="NCBI Taxonomy" id="1125725"/>
    <lineage>
        <taxon>Bacteria</taxon>
        <taxon>Pseudomonadati</taxon>
        <taxon>Spirochaetota</taxon>
        <taxon>Spirochaetia</taxon>
        <taxon>Spirochaetales</taxon>
        <taxon>Treponemataceae</taxon>
        <taxon>Treponema</taxon>
    </lineage>
</organism>
<accession>U1F7Q3</accession>
<dbReference type="PATRIC" id="fig|1125725.3.peg.2046"/>
<dbReference type="Proteomes" id="UP000016646">
    <property type="component" value="Unassembled WGS sequence"/>
</dbReference>
<feature type="chain" id="PRO_5004610856" description="Outer membrane-associated lipoprotein TP0453 domain-containing protein" evidence="1">
    <location>
        <begin position="22"/>
        <end position="287"/>
    </location>
</feature>
<dbReference type="EMBL" id="AVQI01000027">
    <property type="protein sequence ID" value="ERK04172.1"/>
    <property type="molecule type" value="Genomic_DNA"/>
</dbReference>
<evidence type="ECO:0000313" key="4">
    <source>
        <dbReference type="EMBL" id="ERK04172.1"/>
    </source>
</evidence>
<dbReference type="EMBL" id="AUZJ01000050">
    <property type="protein sequence ID" value="ERF60032.1"/>
    <property type="molecule type" value="Genomic_DNA"/>
</dbReference>
<name>U1F7Q3_TRESO</name>
<sequence>MPSVYAAVFASLTLVILGSCASLPKGAEVNPIDLLSGDASFYMRIPKKTDGELVERILRASAQHISESDAKLISGRIDTIYAAISRTKTSFSVEAAVSGNIPRRTAQALLLKSAQWKTETHIPERSIRPYFYYASNGVSLAFPSPSIVCAANDVRPMLSAFDAHAYGGSISHNVSDAVYDWLDVSGSEIRFYAPNPLSFLTILTGTNLNLQLNYVKGAMISDSAHEDQYLMSIEFDFNNKNIVRAGEAMLALAFGLTNAQTTRNSPTNITVSGIRINKRQLYKLFVL</sequence>
<evidence type="ECO:0000313" key="5">
    <source>
        <dbReference type="Proteomes" id="UP000016412"/>
    </source>
</evidence>
<keyword evidence="1" id="KW-0732">Signal</keyword>
<dbReference type="Proteomes" id="UP000016412">
    <property type="component" value="Unassembled WGS sequence"/>
</dbReference>
<evidence type="ECO:0000256" key="1">
    <source>
        <dbReference type="SAM" id="SignalP"/>
    </source>
</evidence>
<evidence type="ECO:0000259" key="2">
    <source>
        <dbReference type="Pfam" id="PF20740"/>
    </source>
</evidence>
<dbReference type="InterPro" id="IPR049340">
    <property type="entry name" value="TP0453"/>
</dbReference>
<evidence type="ECO:0000313" key="6">
    <source>
        <dbReference type="Proteomes" id="UP000016646"/>
    </source>
</evidence>
<dbReference type="eggNOG" id="ENOG5030011">
    <property type="taxonomic scope" value="Bacteria"/>
</dbReference>
<comment type="caution">
    <text evidence="3">The sequence shown here is derived from an EMBL/GenBank/DDBJ whole genome shotgun (WGS) entry which is preliminary data.</text>
</comment>
<dbReference type="AlphaFoldDB" id="U1F7Q3"/>
<dbReference type="Pfam" id="PF20740">
    <property type="entry name" value="TP0453"/>
    <property type="match status" value="1"/>
</dbReference>
<dbReference type="STRING" id="1125725.HMPREF1325_1203"/>
<gene>
    <name evidence="4" type="ORF">HMPREF0860_2600</name>
    <name evidence="3" type="ORF">HMPREF1325_1203</name>
</gene>
<protein>
    <recommendedName>
        <fullName evidence="2">Outer membrane-associated lipoprotein TP0453 domain-containing protein</fullName>
    </recommendedName>
</protein>
<evidence type="ECO:0000313" key="3">
    <source>
        <dbReference type="EMBL" id="ERF60032.1"/>
    </source>
</evidence>
<keyword evidence="6" id="KW-1185">Reference proteome</keyword>
<feature type="signal peptide" evidence="1">
    <location>
        <begin position="1"/>
        <end position="21"/>
    </location>
</feature>
<proteinExistence type="predicted"/>
<reference evidence="5 6" key="1">
    <citation type="submission" date="2013-08" db="EMBL/GenBank/DDBJ databases">
        <authorList>
            <person name="Durkin A.S."/>
            <person name="Haft D.R."/>
            <person name="McCorrison J."/>
            <person name="Torralba M."/>
            <person name="Gillis M."/>
            <person name="Haft D.H."/>
            <person name="Methe B."/>
            <person name="Sutton G."/>
            <person name="Nelson K.E."/>
        </authorList>
    </citation>
    <scope>NUCLEOTIDE SEQUENCE [LARGE SCALE GENOMIC DNA]</scope>
    <source>
        <strain evidence="4 6">ATCC 35536</strain>
        <strain evidence="3 5">VPI DR56BR1116</strain>
    </source>
</reference>